<evidence type="ECO:0000313" key="3">
    <source>
        <dbReference type="Proteomes" id="UP001318860"/>
    </source>
</evidence>
<comment type="caution">
    <text evidence="2">The sequence shown here is derived from an EMBL/GenBank/DDBJ whole genome shotgun (WGS) entry which is preliminary data.</text>
</comment>
<sequence>METTIYSPDKFAIASDVTVPNPSQRNKCCKCISELVCMCSSYIRNRDLPSIILRGKEPDLYRNGCTHRIRACERNLLDKELCISGETDKTNDENNIREQEESEETDKAPAYGAKTLTELEKKLKLSNFQSFPQKRKRATRVDVPSNIFESNSSHTTKGLHAQSVRERVFKYTFQRKRKRESLSGSKVNATLETEKKTGDKQNGDQNLEQSKSSLLKESSRDSRRLAQVARQVGE</sequence>
<gene>
    <name evidence="2" type="ORF">DH2020_042816</name>
</gene>
<organism evidence="2 3">
    <name type="scientific">Rehmannia glutinosa</name>
    <name type="common">Chinese foxglove</name>
    <dbReference type="NCBI Taxonomy" id="99300"/>
    <lineage>
        <taxon>Eukaryota</taxon>
        <taxon>Viridiplantae</taxon>
        <taxon>Streptophyta</taxon>
        <taxon>Embryophyta</taxon>
        <taxon>Tracheophyta</taxon>
        <taxon>Spermatophyta</taxon>
        <taxon>Magnoliopsida</taxon>
        <taxon>eudicotyledons</taxon>
        <taxon>Gunneridae</taxon>
        <taxon>Pentapetalae</taxon>
        <taxon>asterids</taxon>
        <taxon>lamiids</taxon>
        <taxon>Lamiales</taxon>
        <taxon>Orobanchaceae</taxon>
        <taxon>Rehmannieae</taxon>
        <taxon>Rehmannia</taxon>
    </lineage>
</organism>
<accession>A0ABR0UMB3</accession>
<keyword evidence="3" id="KW-1185">Reference proteome</keyword>
<reference evidence="2 3" key="1">
    <citation type="journal article" date="2021" name="Comput. Struct. Biotechnol. J.">
        <title>De novo genome assembly of the potent medicinal plant Rehmannia glutinosa using nanopore technology.</title>
        <authorList>
            <person name="Ma L."/>
            <person name="Dong C."/>
            <person name="Song C."/>
            <person name="Wang X."/>
            <person name="Zheng X."/>
            <person name="Niu Y."/>
            <person name="Chen S."/>
            <person name="Feng W."/>
        </authorList>
    </citation>
    <scope>NUCLEOTIDE SEQUENCE [LARGE SCALE GENOMIC DNA]</scope>
    <source>
        <strain evidence="2">DH-2019</strain>
    </source>
</reference>
<evidence type="ECO:0000256" key="1">
    <source>
        <dbReference type="SAM" id="MobiDB-lite"/>
    </source>
</evidence>
<dbReference type="Proteomes" id="UP001318860">
    <property type="component" value="Unassembled WGS sequence"/>
</dbReference>
<feature type="compositionally biased region" description="Polar residues" evidence="1">
    <location>
        <begin position="147"/>
        <end position="156"/>
    </location>
</feature>
<feature type="compositionally biased region" description="Basic and acidic residues" evidence="1">
    <location>
        <begin position="88"/>
        <end position="99"/>
    </location>
</feature>
<name>A0ABR0UMB3_REHGL</name>
<proteinExistence type="predicted"/>
<dbReference type="EMBL" id="JABTTQ020002554">
    <property type="protein sequence ID" value="KAK6123434.1"/>
    <property type="molecule type" value="Genomic_DNA"/>
</dbReference>
<dbReference type="PANTHER" id="PTHR34778:SF2">
    <property type="entry name" value="OS02G0580700 PROTEIN"/>
    <property type="match status" value="1"/>
</dbReference>
<dbReference type="PANTHER" id="PTHR34778">
    <property type="entry name" value="OS02G0580700 PROTEIN"/>
    <property type="match status" value="1"/>
</dbReference>
<evidence type="ECO:0000313" key="2">
    <source>
        <dbReference type="EMBL" id="KAK6123434.1"/>
    </source>
</evidence>
<feature type="region of interest" description="Disordered" evidence="1">
    <location>
        <begin position="179"/>
        <end position="234"/>
    </location>
</feature>
<feature type="compositionally biased region" description="Polar residues" evidence="1">
    <location>
        <begin position="182"/>
        <end position="191"/>
    </location>
</feature>
<protein>
    <submittedName>
        <fullName evidence="2">Uncharacterized protein</fullName>
    </submittedName>
</protein>
<feature type="region of interest" description="Disordered" evidence="1">
    <location>
        <begin position="88"/>
        <end position="111"/>
    </location>
</feature>
<feature type="region of interest" description="Disordered" evidence="1">
    <location>
        <begin position="133"/>
        <end position="161"/>
    </location>
</feature>
<feature type="compositionally biased region" description="Basic and acidic residues" evidence="1">
    <location>
        <begin position="192"/>
        <end position="202"/>
    </location>
</feature>